<reference evidence="1" key="1">
    <citation type="submission" date="2020-08" db="EMBL/GenBank/DDBJ databases">
        <title>Multicomponent nature underlies the extraordinary mechanical properties of spider dragline silk.</title>
        <authorList>
            <person name="Kono N."/>
            <person name="Nakamura H."/>
            <person name="Mori M."/>
            <person name="Yoshida Y."/>
            <person name="Ohtoshi R."/>
            <person name="Malay A.D."/>
            <person name="Moran D.A.P."/>
            <person name="Tomita M."/>
            <person name="Numata K."/>
            <person name="Arakawa K."/>
        </authorList>
    </citation>
    <scope>NUCLEOTIDE SEQUENCE</scope>
</reference>
<evidence type="ECO:0000313" key="1">
    <source>
        <dbReference type="EMBL" id="GFS49248.1"/>
    </source>
</evidence>
<gene>
    <name evidence="1" type="ORF">NPIL_210951</name>
</gene>
<protein>
    <submittedName>
        <fullName evidence="1">Uncharacterized protein</fullName>
    </submittedName>
</protein>
<accession>A0A8X6JZQ9</accession>
<dbReference type="AlphaFoldDB" id="A0A8X6JZQ9"/>
<proteinExistence type="predicted"/>
<evidence type="ECO:0000313" key="2">
    <source>
        <dbReference type="Proteomes" id="UP000887013"/>
    </source>
</evidence>
<organism evidence="1 2">
    <name type="scientific">Nephila pilipes</name>
    <name type="common">Giant wood spider</name>
    <name type="synonym">Nephila maculata</name>
    <dbReference type="NCBI Taxonomy" id="299642"/>
    <lineage>
        <taxon>Eukaryota</taxon>
        <taxon>Metazoa</taxon>
        <taxon>Ecdysozoa</taxon>
        <taxon>Arthropoda</taxon>
        <taxon>Chelicerata</taxon>
        <taxon>Arachnida</taxon>
        <taxon>Araneae</taxon>
        <taxon>Araneomorphae</taxon>
        <taxon>Entelegynae</taxon>
        <taxon>Araneoidea</taxon>
        <taxon>Nephilidae</taxon>
        <taxon>Nephila</taxon>
    </lineage>
</organism>
<keyword evidence="2" id="KW-1185">Reference proteome</keyword>
<comment type="caution">
    <text evidence="1">The sequence shown here is derived from an EMBL/GenBank/DDBJ whole genome shotgun (WGS) entry which is preliminary data.</text>
</comment>
<sequence>MCIRPGYTALIKVEIDFEIELKWENPPTCENFLATPLIYRKFLCVERDSFSEYASYLQIEGLCIVEVGVDKPSLNKAWGNFCRRIAVSFSSRTLSYK</sequence>
<name>A0A8X6JZQ9_NEPPI</name>
<dbReference type="Proteomes" id="UP000887013">
    <property type="component" value="Unassembled WGS sequence"/>
</dbReference>
<dbReference type="EMBL" id="BMAW01045356">
    <property type="protein sequence ID" value="GFS49248.1"/>
    <property type="molecule type" value="Genomic_DNA"/>
</dbReference>